<dbReference type="Proteomes" id="UP000203733">
    <property type="component" value="Segment"/>
</dbReference>
<feature type="compositionally biased region" description="Basic and acidic residues" evidence="2">
    <location>
        <begin position="344"/>
        <end position="356"/>
    </location>
</feature>
<reference evidence="3 4" key="1">
    <citation type="journal article" date="2007" name="J. Virol.">
        <title>The genome of Gryllus bimaculatus nudivirus indicates an ancient diversification of baculovirus-related nonoccluded nudiviruses of insects.</title>
        <authorList>
            <person name="Wang Y."/>
            <person name="Kleespies R.G."/>
            <person name="Huger A.M."/>
            <person name="Jehle J.A."/>
        </authorList>
    </citation>
    <scope>NUCLEOTIDE SEQUENCE [LARGE SCALE GENOMIC DNA]</scope>
</reference>
<keyword evidence="4" id="KW-1185">Reference proteome</keyword>
<evidence type="ECO:0000256" key="2">
    <source>
        <dbReference type="SAM" id="MobiDB-lite"/>
    </source>
</evidence>
<feature type="compositionally biased region" description="Acidic residues" evidence="2">
    <location>
        <begin position="403"/>
        <end position="420"/>
    </location>
</feature>
<feature type="region of interest" description="Disordered" evidence="2">
    <location>
        <begin position="340"/>
        <end position="420"/>
    </location>
</feature>
<name>A4L230_9VIRU</name>
<accession>A4L230</accession>
<organism evidence="3 4">
    <name type="scientific">Gryllus bimaculatus nudivirus</name>
    <dbReference type="NCBI Taxonomy" id="432587"/>
    <lineage>
        <taxon>Viruses</taxon>
        <taxon>Viruses incertae sedis</taxon>
        <taxon>Naldaviricetes</taxon>
        <taxon>Lefavirales</taxon>
        <taxon>Nudiviridae</taxon>
        <taxon>Alphanudivirus</taxon>
        <taxon>Alphanudivirus grybimaculati</taxon>
    </lineage>
</organism>
<evidence type="ECO:0000313" key="4">
    <source>
        <dbReference type="Proteomes" id="UP000203733"/>
    </source>
</evidence>
<dbReference type="OrthoDB" id="23425at10239"/>
<dbReference type="GeneID" id="4960811"/>
<dbReference type="RefSeq" id="YP_001111334.1">
    <property type="nucleotide sequence ID" value="NC_009240.1"/>
</dbReference>
<feature type="coiled-coil region" evidence="1">
    <location>
        <begin position="118"/>
        <end position="145"/>
    </location>
</feature>
<keyword evidence="1" id="KW-0175">Coiled coil</keyword>
<protein>
    <submittedName>
        <fullName evidence="3">Uncharacterized protein</fullName>
    </submittedName>
</protein>
<dbReference type="EMBL" id="EF203088">
    <property type="protein sequence ID" value="ABO45400.1"/>
    <property type="molecule type" value="Genomic_DNA"/>
</dbReference>
<evidence type="ECO:0000313" key="3">
    <source>
        <dbReference type="EMBL" id="ABO45400.1"/>
    </source>
</evidence>
<proteinExistence type="predicted"/>
<evidence type="ECO:0000256" key="1">
    <source>
        <dbReference type="SAM" id="Coils"/>
    </source>
</evidence>
<sequence>MDEIETFTRASLYSICLKSPILKFVNLENVDTETLQALVNQSFAHNIEEIIILLSKYATKSVLTFITSKYPNVSSIINPENIKIRIEDDERLQIVKSKKTSNLNNFPVYGLVVKNIILGLLNVNLENLESTLNNLKTTNEQVTVNSDKTPPPLITPDQQDKEKIIKEKEKIVNRVPVTNSILFNKNKISDIKAHNKLLLNNYRENERHEILQSKRKNVSFSNIVQTVNYDKEEEAMTNASSLEKNVSENNINLNTLTFNIKNSQKGETFINALQIHSESLTEINEEPLSSVVITEIERLPQQNNDDEEMDTDNEENILNILTPPPSVSRLDDSNTVDINTASFEKSDDRIDNKDNEDLSDEQEQNCVEDQLNIKGDEQKQDSDVEENNSCCDTEEEEKKQNEGDEEEEDFDDEEEEEIDF</sequence>
<dbReference type="KEGG" id="vg:4960811"/>